<dbReference type="InterPro" id="IPR050469">
    <property type="entry name" value="Diguanylate_Cyclase"/>
</dbReference>
<organism evidence="3 4">
    <name type="scientific">Desulfuromonas thiophila</name>
    <dbReference type="NCBI Taxonomy" id="57664"/>
    <lineage>
        <taxon>Bacteria</taxon>
        <taxon>Pseudomonadati</taxon>
        <taxon>Thermodesulfobacteriota</taxon>
        <taxon>Desulfuromonadia</taxon>
        <taxon>Desulfuromonadales</taxon>
        <taxon>Desulfuromonadaceae</taxon>
        <taxon>Desulfuromonas</taxon>
    </lineage>
</organism>
<dbReference type="GO" id="GO:1902201">
    <property type="term" value="P:negative regulation of bacterial-type flagellum-dependent cell motility"/>
    <property type="evidence" value="ECO:0007669"/>
    <property type="project" value="TreeGrafter"/>
</dbReference>
<evidence type="ECO:0000313" key="3">
    <source>
        <dbReference type="EMBL" id="SDD79019.1"/>
    </source>
</evidence>
<dbReference type="InterPro" id="IPR029787">
    <property type="entry name" value="Nucleotide_cyclase"/>
</dbReference>
<dbReference type="EMBL" id="FNAQ01000001">
    <property type="protein sequence ID" value="SDD79019.1"/>
    <property type="molecule type" value="Genomic_DNA"/>
</dbReference>
<dbReference type="Pfam" id="PF01590">
    <property type="entry name" value="GAF"/>
    <property type="match status" value="1"/>
</dbReference>
<dbReference type="PROSITE" id="PS50887">
    <property type="entry name" value="GGDEF"/>
    <property type="match status" value="1"/>
</dbReference>
<sequence length="356" mass="39480">MAMTWQVLLQRLDEQRQQLEKFDQVETRILATLDFHAFFATLLAQIEGVFGIPLVWCVLRQDSTPQQLLAELPPPEGSAWAQRLVLADSCLLDQLLPPAAAVVLADRGLERYRPLLPAGVPLPGSLALAPIRLDGVLVGLLALADNDPARFAPDLDPQLLDRLALKISLCLSNVTAHERLRQQARRDPLTGLLNRRALDMALEQEFQRASRYHTVLTLVFVDLNDFKQVNDRYGHSCGDALLQWVAQVLRDCSRQTDYVGRYAGDEFLLLLPQTSRSQAYGLMQRAEARLRQQPLRLAGTELAVSFSFGLADGPSPAIATAADLVRLADADQYRCKQAYHGRAPLPSADQGPSLCM</sequence>
<dbReference type="FunFam" id="3.30.70.270:FF:000001">
    <property type="entry name" value="Diguanylate cyclase domain protein"/>
    <property type="match status" value="1"/>
</dbReference>
<dbReference type="OrthoDB" id="9812034at2"/>
<dbReference type="GO" id="GO:0052621">
    <property type="term" value="F:diguanylate cyclase activity"/>
    <property type="evidence" value="ECO:0007669"/>
    <property type="project" value="UniProtKB-EC"/>
</dbReference>
<dbReference type="InterPro" id="IPR029016">
    <property type="entry name" value="GAF-like_dom_sf"/>
</dbReference>
<dbReference type="STRING" id="57664.SAMN05661003_101315"/>
<keyword evidence="4" id="KW-1185">Reference proteome</keyword>
<proteinExistence type="predicted"/>
<gene>
    <name evidence="3" type="ORF">SAMN05661003_101315</name>
</gene>
<evidence type="ECO:0000256" key="1">
    <source>
        <dbReference type="ARBA" id="ARBA00012528"/>
    </source>
</evidence>
<reference evidence="4" key="1">
    <citation type="submission" date="2016-10" db="EMBL/GenBank/DDBJ databases">
        <authorList>
            <person name="Varghese N."/>
            <person name="Submissions S."/>
        </authorList>
    </citation>
    <scope>NUCLEOTIDE SEQUENCE [LARGE SCALE GENOMIC DNA]</scope>
    <source>
        <strain evidence="4">DSM 8987</strain>
    </source>
</reference>
<evidence type="ECO:0000259" key="2">
    <source>
        <dbReference type="PROSITE" id="PS50887"/>
    </source>
</evidence>
<dbReference type="SUPFAM" id="SSF55781">
    <property type="entry name" value="GAF domain-like"/>
    <property type="match status" value="1"/>
</dbReference>
<evidence type="ECO:0000313" key="4">
    <source>
        <dbReference type="Proteomes" id="UP000243205"/>
    </source>
</evidence>
<dbReference type="SUPFAM" id="SSF55073">
    <property type="entry name" value="Nucleotide cyclase"/>
    <property type="match status" value="1"/>
</dbReference>
<dbReference type="InterPro" id="IPR000160">
    <property type="entry name" value="GGDEF_dom"/>
</dbReference>
<dbReference type="InterPro" id="IPR043128">
    <property type="entry name" value="Rev_trsase/Diguanyl_cyclase"/>
</dbReference>
<dbReference type="Gene3D" id="3.30.450.40">
    <property type="match status" value="1"/>
</dbReference>
<dbReference type="PANTHER" id="PTHR45138">
    <property type="entry name" value="REGULATORY COMPONENTS OF SENSORY TRANSDUCTION SYSTEM"/>
    <property type="match status" value="1"/>
</dbReference>
<dbReference type="Proteomes" id="UP000243205">
    <property type="component" value="Unassembled WGS sequence"/>
</dbReference>
<dbReference type="EC" id="2.7.7.65" evidence="1"/>
<name>A0A1G6XLA1_9BACT</name>
<dbReference type="PANTHER" id="PTHR45138:SF6">
    <property type="entry name" value="DIGUANYLATE CYCLASE DGCN"/>
    <property type="match status" value="1"/>
</dbReference>
<dbReference type="AlphaFoldDB" id="A0A1G6XLA1"/>
<dbReference type="SMART" id="SM00267">
    <property type="entry name" value="GGDEF"/>
    <property type="match status" value="1"/>
</dbReference>
<dbReference type="NCBIfam" id="TIGR00254">
    <property type="entry name" value="GGDEF"/>
    <property type="match status" value="1"/>
</dbReference>
<protein>
    <recommendedName>
        <fullName evidence="1">diguanylate cyclase</fullName>
        <ecNumber evidence="1">2.7.7.65</ecNumber>
    </recommendedName>
</protein>
<dbReference type="InterPro" id="IPR003018">
    <property type="entry name" value="GAF"/>
</dbReference>
<dbReference type="Gene3D" id="3.30.70.270">
    <property type="match status" value="1"/>
</dbReference>
<feature type="domain" description="GGDEF" evidence="2">
    <location>
        <begin position="214"/>
        <end position="350"/>
    </location>
</feature>
<dbReference type="RefSeq" id="WP_092075552.1">
    <property type="nucleotide sequence ID" value="NZ_FNAQ01000001.1"/>
</dbReference>
<dbReference type="GO" id="GO:0043709">
    <property type="term" value="P:cell adhesion involved in single-species biofilm formation"/>
    <property type="evidence" value="ECO:0007669"/>
    <property type="project" value="TreeGrafter"/>
</dbReference>
<accession>A0A1G6XLA1</accession>
<dbReference type="CDD" id="cd01949">
    <property type="entry name" value="GGDEF"/>
    <property type="match status" value="1"/>
</dbReference>
<dbReference type="Pfam" id="PF00990">
    <property type="entry name" value="GGDEF"/>
    <property type="match status" value="1"/>
</dbReference>
<dbReference type="GO" id="GO:0005886">
    <property type="term" value="C:plasma membrane"/>
    <property type="evidence" value="ECO:0007669"/>
    <property type="project" value="TreeGrafter"/>
</dbReference>